<name>A0A117NG42_PICGL</name>
<gene>
    <name evidence="2" type="ORF">ABT39_MTgene1966</name>
</gene>
<keyword evidence="1" id="KW-0732">Signal</keyword>
<dbReference type="EMBL" id="LKAM01000013">
    <property type="protein sequence ID" value="KUM46160.1"/>
    <property type="molecule type" value="Genomic_DNA"/>
</dbReference>
<sequence length="45" mass="5243">MHHLDFLGVIFIVQLMIKVRLDVMELTQVSYGGAHIELYILEPLF</sequence>
<accession>A0A117NG42</accession>
<evidence type="ECO:0000256" key="1">
    <source>
        <dbReference type="SAM" id="SignalP"/>
    </source>
</evidence>
<comment type="caution">
    <text evidence="2">The sequence shown here is derived from an EMBL/GenBank/DDBJ whole genome shotgun (WGS) entry which is preliminary data.</text>
</comment>
<proteinExistence type="predicted"/>
<geneLocation type="mitochondrion" evidence="2"/>
<feature type="chain" id="PRO_5007152022" evidence="1">
    <location>
        <begin position="22"/>
        <end position="45"/>
    </location>
</feature>
<keyword evidence="2" id="KW-0496">Mitochondrion</keyword>
<feature type="signal peptide" evidence="1">
    <location>
        <begin position="1"/>
        <end position="21"/>
    </location>
</feature>
<evidence type="ECO:0000313" key="2">
    <source>
        <dbReference type="EMBL" id="KUM46160.1"/>
    </source>
</evidence>
<dbReference type="AlphaFoldDB" id="A0A117NG42"/>
<reference evidence="2" key="1">
    <citation type="journal article" date="2015" name="Genome Biol. Evol.">
        <title>Organellar Genomes of White Spruce (Picea glauca): Assembly and Annotation.</title>
        <authorList>
            <person name="Jackman S.D."/>
            <person name="Warren R.L."/>
            <person name="Gibb E.A."/>
            <person name="Vandervalk B.P."/>
            <person name="Mohamadi H."/>
            <person name="Chu J."/>
            <person name="Raymond A."/>
            <person name="Pleasance S."/>
            <person name="Coope R."/>
            <person name="Wildung M.R."/>
            <person name="Ritland C.E."/>
            <person name="Bousquet J."/>
            <person name="Jones S.J."/>
            <person name="Bohlmann J."/>
            <person name="Birol I."/>
        </authorList>
    </citation>
    <scope>NUCLEOTIDE SEQUENCE [LARGE SCALE GENOMIC DNA]</scope>
    <source>
        <tissue evidence="2">Flushing bud</tissue>
    </source>
</reference>
<protein>
    <submittedName>
        <fullName evidence="2">Uncharacterized protein</fullName>
    </submittedName>
</protein>
<organism evidence="2">
    <name type="scientific">Picea glauca</name>
    <name type="common">White spruce</name>
    <name type="synonym">Pinus glauca</name>
    <dbReference type="NCBI Taxonomy" id="3330"/>
    <lineage>
        <taxon>Eukaryota</taxon>
        <taxon>Viridiplantae</taxon>
        <taxon>Streptophyta</taxon>
        <taxon>Embryophyta</taxon>
        <taxon>Tracheophyta</taxon>
        <taxon>Spermatophyta</taxon>
        <taxon>Pinopsida</taxon>
        <taxon>Pinidae</taxon>
        <taxon>Conifers I</taxon>
        <taxon>Pinales</taxon>
        <taxon>Pinaceae</taxon>
        <taxon>Picea</taxon>
    </lineage>
</organism>